<dbReference type="InterPro" id="IPR050109">
    <property type="entry name" value="HTH-type_TetR-like_transc_reg"/>
</dbReference>
<evidence type="ECO:0000256" key="4">
    <source>
        <dbReference type="PROSITE-ProRule" id="PRU00335"/>
    </source>
</evidence>
<name>A0ABW2KE32_9ACTN</name>
<dbReference type="PANTHER" id="PTHR30055:SF243">
    <property type="entry name" value="HTH-TYPE TRANSCRIPTIONAL REGULATOR RV1816"/>
    <property type="match status" value="1"/>
</dbReference>
<keyword evidence="1" id="KW-0805">Transcription regulation</keyword>
<dbReference type="RefSeq" id="WP_379869780.1">
    <property type="nucleotide sequence ID" value="NZ_JBHTBH010000002.1"/>
</dbReference>
<dbReference type="InterPro" id="IPR009057">
    <property type="entry name" value="Homeodomain-like_sf"/>
</dbReference>
<evidence type="ECO:0000256" key="2">
    <source>
        <dbReference type="ARBA" id="ARBA00023125"/>
    </source>
</evidence>
<dbReference type="PROSITE" id="PS50977">
    <property type="entry name" value="HTH_TETR_2"/>
    <property type="match status" value="1"/>
</dbReference>
<dbReference type="InterPro" id="IPR036271">
    <property type="entry name" value="Tet_transcr_reg_TetR-rel_C_sf"/>
</dbReference>
<dbReference type="Proteomes" id="UP001596540">
    <property type="component" value="Unassembled WGS sequence"/>
</dbReference>
<dbReference type="SUPFAM" id="SSF46689">
    <property type="entry name" value="Homeodomain-like"/>
    <property type="match status" value="1"/>
</dbReference>
<feature type="DNA-binding region" description="H-T-H motif" evidence="4">
    <location>
        <begin position="32"/>
        <end position="51"/>
    </location>
</feature>
<keyword evidence="3" id="KW-0804">Transcription</keyword>
<organism evidence="6 7">
    <name type="scientific">Marinactinospora rubrisoli</name>
    <dbReference type="NCBI Taxonomy" id="2715399"/>
    <lineage>
        <taxon>Bacteria</taxon>
        <taxon>Bacillati</taxon>
        <taxon>Actinomycetota</taxon>
        <taxon>Actinomycetes</taxon>
        <taxon>Streptosporangiales</taxon>
        <taxon>Nocardiopsidaceae</taxon>
        <taxon>Marinactinospora</taxon>
    </lineage>
</organism>
<keyword evidence="2 4" id="KW-0238">DNA-binding</keyword>
<evidence type="ECO:0000313" key="6">
    <source>
        <dbReference type="EMBL" id="MFC7327332.1"/>
    </source>
</evidence>
<evidence type="ECO:0000256" key="3">
    <source>
        <dbReference type="ARBA" id="ARBA00023163"/>
    </source>
</evidence>
<comment type="caution">
    <text evidence="6">The sequence shown here is derived from an EMBL/GenBank/DDBJ whole genome shotgun (WGS) entry which is preliminary data.</text>
</comment>
<accession>A0ABW2KE32</accession>
<dbReference type="Pfam" id="PF00440">
    <property type="entry name" value="TetR_N"/>
    <property type="match status" value="1"/>
</dbReference>
<dbReference type="InterPro" id="IPR025996">
    <property type="entry name" value="MT1864/Rv1816-like_C"/>
</dbReference>
<protein>
    <submittedName>
        <fullName evidence="6">TetR/AcrR family transcriptional regulator</fullName>
    </submittedName>
</protein>
<dbReference type="InterPro" id="IPR001647">
    <property type="entry name" value="HTH_TetR"/>
</dbReference>
<keyword evidence="7" id="KW-1185">Reference proteome</keyword>
<proteinExistence type="predicted"/>
<gene>
    <name evidence="6" type="ORF">ACFQRF_06210</name>
</gene>
<dbReference type="EMBL" id="JBHTBH010000002">
    <property type="protein sequence ID" value="MFC7327332.1"/>
    <property type="molecule type" value="Genomic_DNA"/>
</dbReference>
<reference evidence="7" key="1">
    <citation type="journal article" date="2019" name="Int. J. Syst. Evol. Microbiol.">
        <title>The Global Catalogue of Microorganisms (GCM) 10K type strain sequencing project: providing services to taxonomists for standard genome sequencing and annotation.</title>
        <authorList>
            <consortium name="The Broad Institute Genomics Platform"/>
            <consortium name="The Broad Institute Genome Sequencing Center for Infectious Disease"/>
            <person name="Wu L."/>
            <person name="Ma J."/>
        </authorList>
    </citation>
    <scope>NUCLEOTIDE SEQUENCE [LARGE SCALE GENOMIC DNA]</scope>
    <source>
        <strain evidence="7">CGMCC 4.7382</strain>
    </source>
</reference>
<sequence>MSRRERVRETTLAEIRTIARRHLAEHGPSGVSLRGIARDMGMTAPGLYRYFASLDDLMLALQADFFAELADAVRGAGAAVPEDDLDGRIHAALRAFRAWAVANTSEFTLLFGPPGPAHVGCPNEGEAMAAGQAFAGMFFALFDRLVAEERFPVPAESELSPELSERLLAFAEHTGFRSPNASPGALYVLVACWVRLYGLVCMEVFQQLAFVMGDMRPMFEAELRGILATVGVRYRPPDDRPV</sequence>
<feature type="domain" description="HTH tetR-type" evidence="5">
    <location>
        <begin position="9"/>
        <end position="69"/>
    </location>
</feature>
<dbReference type="PANTHER" id="PTHR30055">
    <property type="entry name" value="HTH-TYPE TRANSCRIPTIONAL REGULATOR RUTR"/>
    <property type="match status" value="1"/>
</dbReference>
<evidence type="ECO:0000256" key="1">
    <source>
        <dbReference type="ARBA" id="ARBA00023015"/>
    </source>
</evidence>
<dbReference type="SUPFAM" id="SSF48498">
    <property type="entry name" value="Tetracyclin repressor-like, C-terminal domain"/>
    <property type="match status" value="1"/>
</dbReference>
<dbReference type="Pfam" id="PF13305">
    <property type="entry name" value="TetR_C_33"/>
    <property type="match status" value="1"/>
</dbReference>
<evidence type="ECO:0000259" key="5">
    <source>
        <dbReference type="PROSITE" id="PS50977"/>
    </source>
</evidence>
<dbReference type="Gene3D" id="1.10.357.10">
    <property type="entry name" value="Tetracycline Repressor, domain 2"/>
    <property type="match status" value="1"/>
</dbReference>
<evidence type="ECO:0000313" key="7">
    <source>
        <dbReference type="Proteomes" id="UP001596540"/>
    </source>
</evidence>